<keyword evidence="2" id="KW-1185">Reference proteome</keyword>
<name>A0ACB5RC93_9CLOT</name>
<dbReference type="Proteomes" id="UP001058074">
    <property type="component" value="Unassembled WGS sequence"/>
</dbReference>
<comment type="caution">
    <text evidence="1">The sequence shown here is derived from an EMBL/GenBank/DDBJ whole genome shotgun (WGS) entry which is preliminary data.</text>
</comment>
<gene>
    <name evidence="1" type="ORF">rsdtw13_21270</name>
</gene>
<proteinExistence type="predicted"/>
<reference evidence="1" key="1">
    <citation type="journal article" date="2025" name="Int. J. Syst. Evol. Microbiol.">
        <title>Inconstantimicrobium mannanitabidum sp. nov., a novel member of the family Clostridiaceae isolated from anoxic soil under the treatment of reductive soil disinfestation.</title>
        <authorList>
            <person name="Ueki A."/>
            <person name="Tonouchi A."/>
            <person name="Honma S."/>
            <person name="Kaku N."/>
            <person name="Ueki K."/>
        </authorList>
    </citation>
    <scope>NUCLEOTIDE SEQUENCE</scope>
    <source>
        <strain evidence="1">TW13</strain>
    </source>
</reference>
<sequence length="172" mass="20412">MIIDMSKYLFNGDVIDISKDNYNIIYNVIKYAEDEISIDYIEEEYDLPKDNKFNSCVCFLTIGKINTTRGKEKILKKASKFLREDGYIYLWDVLKEKRESLQIPIKVLMPNNEIKLINYTNKNIFCENKERDFKSIVDKYFEIEETKISEKIIFIKAKMKGTKKDENIINSN</sequence>
<organism evidence="1 2">
    <name type="scientific">Inconstantimicrobium mannanitabidum</name>
    <dbReference type="NCBI Taxonomy" id="1604901"/>
    <lineage>
        <taxon>Bacteria</taxon>
        <taxon>Bacillati</taxon>
        <taxon>Bacillota</taxon>
        <taxon>Clostridia</taxon>
        <taxon>Eubacteriales</taxon>
        <taxon>Clostridiaceae</taxon>
        <taxon>Inconstantimicrobium</taxon>
    </lineage>
</organism>
<protein>
    <submittedName>
        <fullName evidence="1">Uncharacterized protein</fullName>
    </submittedName>
</protein>
<dbReference type="EMBL" id="BROD01000001">
    <property type="protein sequence ID" value="GKX66869.1"/>
    <property type="molecule type" value="Genomic_DNA"/>
</dbReference>
<accession>A0ACB5RC93</accession>
<evidence type="ECO:0000313" key="1">
    <source>
        <dbReference type="EMBL" id="GKX66869.1"/>
    </source>
</evidence>
<evidence type="ECO:0000313" key="2">
    <source>
        <dbReference type="Proteomes" id="UP001058074"/>
    </source>
</evidence>